<evidence type="ECO:0000256" key="3">
    <source>
        <dbReference type="SAM" id="SignalP"/>
    </source>
</evidence>
<reference evidence="4 5" key="1">
    <citation type="journal article" date="2016" name="BMC Genomics">
        <title>Comparative genomics reveals Cyclospora cayetanensis possesses coccidia-like metabolism and invasion components but unique surface antigens.</title>
        <authorList>
            <person name="Liu S."/>
            <person name="Wang L."/>
            <person name="Zheng H."/>
            <person name="Xu Z."/>
            <person name="Roellig D.M."/>
            <person name="Li N."/>
            <person name="Frace M.A."/>
            <person name="Tang K."/>
            <person name="Arrowood M.J."/>
            <person name="Moss D.M."/>
            <person name="Zhang L."/>
            <person name="Feng Y."/>
            <person name="Xiao L."/>
        </authorList>
    </citation>
    <scope>NUCLEOTIDE SEQUENCE [LARGE SCALE GENOMIC DNA]</scope>
    <source>
        <strain evidence="4 5">CHN_HEN01</strain>
    </source>
</reference>
<evidence type="ECO:0000313" key="5">
    <source>
        <dbReference type="Proteomes" id="UP000095192"/>
    </source>
</evidence>
<proteinExistence type="predicted"/>
<protein>
    <submittedName>
        <fullName evidence="4">Uncharacterized protein</fullName>
    </submittedName>
</protein>
<gene>
    <name evidence="4" type="ORF">cyc_06347</name>
</gene>
<keyword evidence="2" id="KW-0472">Membrane</keyword>
<evidence type="ECO:0000256" key="1">
    <source>
        <dbReference type="SAM" id="MobiDB-lite"/>
    </source>
</evidence>
<feature type="compositionally biased region" description="Gly residues" evidence="1">
    <location>
        <begin position="841"/>
        <end position="851"/>
    </location>
</feature>
<feature type="compositionally biased region" description="Low complexity" evidence="1">
    <location>
        <begin position="259"/>
        <end position="269"/>
    </location>
</feature>
<keyword evidence="5" id="KW-1185">Reference proteome</keyword>
<feature type="region of interest" description="Disordered" evidence="1">
    <location>
        <begin position="210"/>
        <end position="234"/>
    </location>
</feature>
<evidence type="ECO:0000313" key="4">
    <source>
        <dbReference type="EMBL" id="OEH80511.1"/>
    </source>
</evidence>
<sequence>MQGATMLLALVLLQHLLPVADATTAVGVNGPLEGLRRLDILEQLERQLQHQEELLLLQQRNLEGMLLQKPGKERTFLDLVFQAPRRRLGSSSPLTSSEKHEKQQQPQYGSLQLQQLRLLQQQLEAQSLWPLIHASPRRRLQGVENWVWPQPDQHPPQESMSVPWLPLLPTPTWGPADASAGSPYFAGGASPFQQHGAVPYMAPPQRFKQPERVLQPRSNPSKMQQEDAEGDGLDEGTREVLEKLQKLNTTVAGRKKKGSGNSRQSRSGQLTTKDPLQQTSKALAQALEFGGALVEVILRAPDFFVALEDLARIFLPLPGASPSTEPTANPRDPILYNAGSGPNSVQSAAAAALQVVEFFAEIEKALQLAAALQQQLQEHMGGGGLQLLHLVIPQKKKHVAEDDYRMTSIFAPHRILVKPPETKRRKSHKSQGDRGLGDPLKEWMKYLQEFVNVSHACFAAAGTILEIAEGALTKLQVHRLLQGYNKLLRGGALVSLGVVSEGPPPEEAGPPTTSCAQQGMTCCVPLMAAAGWQEHPLYLNSSNRAECKASFFSRRNQLCASAAYIDSPCNILATTKETGGNTADKGSSDGSTTSGNSTVGGLVNVYTAVLPLPGYSAAAVCQCEVSIHPNEDGLHTVQGFAAWDSDGAAATDIIAETQHNWGYIKAFVRTGQELTGILEKLADPNATALQRVAQILSLVSKGGIPNPSQGLRSPTLGDQNSYQGTPEFGQSTQHRPQWSSADTPIPDTDWSVLLFLLSVALVDVAADAAAATKAPWCQVGSAIAGEAFAVLAAYCTIIMALVELPLLLLRKGSYQEQPNTPTDEGVSAGSHHRASAALWGPTGGNGSGLYS</sequence>
<keyword evidence="2" id="KW-0812">Transmembrane</keyword>
<keyword evidence="2" id="KW-1133">Transmembrane helix</keyword>
<accession>A0A1D3DAN6</accession>
<comment type="caution">
    <text evidence="4">The sequence shown here is derived from an EMBL/GenBank/DDBJ whole genome shotgun (WGS) entry which is preliminary data.</text>
</comment>
<dbReference type="EMBL" id="JROU02000054">
    <property type="protein sequence ID" value="OEH80511.1"/>
    <property type="molecule type" value="Genomic_DNA"/>
</dbReference>
<keyword evidence="3" id="KW-0732">Signal</keyword>
<feature type="region of interest" description="Disordered" evidence="1">
    <location>
        <begin position="815"/>
        <end position="851"/>
    </location>
</feature>
<evidence type="ECO:0000256" key="2">
    <source>
        <dbReference type="SAM" id="Phobius"/>
    </source>
</evidence>
<feature type="chain" id="PRO_5008914297" evidence="3">
    <location>
        <begin position="23"/>
        <end position="851"/>
    </location>
</feature>
<name>A0A1D3DAN6_9EIME</name>
<feature type="region of interest" description="Disordered" evidence="1">
    <location>
        <begin position="246"/>
        <end position="276"/>
    </location>
</feature>
<feature type="transmembrane region" description="Helical" evidence="2">
    <location>
        <begin position="787"/>
        <end position="809"/>
    </location>
</feature>
<dbReference type="VEuPathDB" id="ToxoDB:cyc_06347"/>
<organism evidence="4 5">
    <name type="scientific">Cyclospora cayetanensis</name>
    <dbReference type="NCBI Taxonomy" id="88456"/>
    <lineage>
        <taxon>Eukaryota</taxon>
        <taxon>Sar</taxon>
        <taxon>Alveolata</taxon>
        <taxon>Apicomplexa</taxon>
        <taxon>Conoidasida</taxon>
        <taxon>Coccidia</taxon>
        <taxon>Eucoccidiorida</taxon>
        <taxon>Eimeriorina</taxon>
        <taxon>Eimeriidae</taxon>
        <taxon>Cyclospora</taxon>
    </lineage>
</organism>
<feature type="signal peptide" evidence="3">
    <location>
        <begin position="1"/>
        <end position="22"/>
    </location>
</feature>
<dbReference type="InParanoid" id="A0A1D3DAN6"/>
<dbReference type="AlphaFoldDB" id="A0A1D3DAN6"/>
<feature type="region of interest" description="Disordered" evidence="1">
    <location>
        <begin position="706"/>
        <end position="742"/>
    </location>
</feature>
<dbReference type="Proteomes" id="UP000095192">
    <property type="component" value="Unassembled WGS sequence"/>
</dbReference>
<feature type="region of interest" description="Disordered" evidence="1">
    <location>
        <begin position="88"/>
        <end position="108"/>
    </location>
</feature>